<dbReference type="AlphaFoldDB" id="E2Z9U5"/>
<evidence type="ECO:0000259" key="1">
    <source>
        <dbReference type="Pfam" id="PF02229"/>
    </source>
</evidence>
<dbReference type="PIRSF" id="PIRSF037246">
    <property type="entry name" value="UCP037246"/>
    <property type="match status" value="1"/>
</dbReference>
<name>E2Z9U5_9FIRM</name>
<dbReference type="STRING" id="706434.HMPREF9429_00201"/>
<reference evidence="2 3" key="1">
    <citation type="submission" date="2010-08" db="EMBL/GenBank/DDBJ databases">
        <authorList>
            <person name="Weinstock G."/>
            <person name="Sodergren E."/>
            <person name="Clifton S."/>
            <person name="Fulton L."/>
            <person name="Fulton B."/>
            <person name="Courtney L."/>
            <person name="Fronick C."/>
            <person name="Harrison M."/>
            <person name="Strong C."/>
            <person name="Farmer C."/>
            <person name="Delahaunty K."/>
            <person name="Markovic C."/>
            <person name="Hall O."/>
            <person name="Minx P."/>
            <person name="Tomlinson C."/>
            <person name="Mitreva M."/>
            <person name="Hou S."/>
            <person name="Chen J."/>
            <person name="Wollam A."/>
            <person name="Pepin K.H."/>
            <person name="Johnson M."/>
            <person name="Bhonagiri V."/>
            <person name="Zhang X."/>
            <person name="Suruliraj S."/>
            <person name="Warren W."/>
            <person name="Chinwalla A."/>
            <person name="Mardis E.R."/>
            <person name="Wilson R.K."/>
        </authorList>
    </citation>
    <scope>NUCLEOTIDE SEQUENCE [LARGE SCALE GENOMIC DNA]</scope>
    <source>
        <strain evidence="2 3">F0359</strain>
    </source>
</reference>
<evidence type="ECO:0000313" key="2">
    <source>
        <dbReference type="EMBL" id="EFQ04920.1"/>
    </source>
</evidence>
<dbReference type="EMBL" id="AECS01000007">
    <property type="protein sequence ID" value="EFQ04920.1"/>
    <property type="molecule type" value="Genomic_DNA"/>
</dbReference>
<accession>E2Z9U5</accession>
<dbReference type="InterPro" id="IPR017154">
    <property type="entry name" value="PC4-like"/>
</dbReference>
<dbReference type="GO" id="GO:0003677">
    <property type="term" value="F:DNA binding"/>
    <property type="evidence" value="ECO:0007669"/>
    <property type="project" value="InterPro"/>
</dbReference>
<dbReference type="InterPro" id="IPR003173">
    <property type="entry name" value="PC4_C"/>
</dbReference>
<dbReference type="RefSeq" id="WP_006940944.1">
    <property type="nucleotide sequence ID" value="NZ_GL538181.1"/>
</dbReference>
<evidence type="ECO:0000313" key="3">
    <source>
        <dbReference type="Proteomes" id="UP000003195"/>
    </source>
</evidence>
<dbReference type="Proteomes" id="UP000003195">
    <property type="component" value="Unassembled WGS sequence"/>
</dbReference>
<proteinExistence type="predicted"/>
<protein>
    <recommendedName>
        <fullName evidence="1">Transcriptional coactivator p15 (PC4) C-terminal domain-containing protein</fullName>
    </recommendedName>
</protein>
<dbReference type="Pfam" id="PF02229">
    <property type="entry name" value="PC4"/>
    <property type="match status" value="1"/>
</dbReference>
<dbReference type="eggNOG" id="COG4443">
    <property type="taxonomic scope" value="Bacteria"/>
</dbReference>
<dbReference type="Gene3D" id="2.30.31.70">
    <property type="match status" value="1"/>
</dbReference>
<comment type="caution">
    <text evidence="2">The sequence shown here is derived from an EMBL/GenBank/DDBJ whole genome shotgun (WGS) entry which is preliminary data.</text>
</comment>
<dbReference type="OrthoDB" id="7067273at2"/>
<dbReference type="HOGENOM" id="CLU_180137_0_0_9"/>
<organism evidence="2 3">
    <name type="scientific">Megasphaera micronuciformis F0359</name>
    <dbReference type="NCBI Taxonomy" id="706434"/>
    <lineage>
        <taxon>Bacteria</taxon>
        <taxon>Bacillati</taxon>
        <taxon>Bacillota</taxon>
        <taxon>Negativicutes</taxon>
        <taxon>Veillonellales</taxon>
        <taxon>Veillonellaceae</taxon>
        <taxon>Megasphaera</taxon>
    </lineage>
</organism>
<gene>
    <name evidence="2" type="ORF">HMPREF9429_00201</name>
</gene>
<dbReference type="GO" id="GO:0006355">
    <property type="term" value="P:regulation of DNA-templated transcription"/>
    <property type="evidence" value="ECO:0007669"/>
    <property type="project" value="InterPro"/>
</dbReference>
<sequence>MVQLNFNIEDICGTLSENKDGWRKELTYISWNNRAAKFDLRSWDPDYQAMTKGITLTKEELMKLKDILNDMDFDKY</sequence>
<keyword evidence="3" id="KW-1185">Reference proteome</keyword>
<feature type="domain" description="Transcriptional coactivator p15 (PC4) C-terminal" evidence="1">
    <location>
        <begin position="20"/>
        <end position="67"/>
    </location>
</feature>